<organism evidence="2 3">
    <name type="scientific">Dorcoceras hygrometricum</name>
    <dbReference type="NCBI Taxonomy" id="472368"/>
    <lineage>
        <taxon>Eukaryota</taxon>
        <taxon>Viridiplantae</taxon>
        <taxon>Streptophyta</taxon>
        <taxon>Embryophyta</taxon>
        <taxon>Tracheophyta</taxon>
        <taxon>Spermatophyta</taxon>
        <taxon>Magnoliopsida</taxon>
        <taxon>eudicotyledons</taxon>
        <taxon>Gunneridae</taxon>
        <taxon>Pentapetalae</taxon>
        <taxon>asterids</taxon>
        <taxon>lamiids</taxon>
        <taxon>Lamiales</taxon>
        <taxon>Gesneriaceae</taxon>
        <taxon>Didymocarpoideae</taxon>
        <taxon>Trichosporeae</taxon>
        <taxon>Loxocarpinae</taxon>
        <taxon>Dorcoceras</taxon>
    </lineage>
</organism>
<protein>
    <submittedName>
        <fullName evidence="2">Uncharacterized protein</fullName>
    </submittedName>
</protein>
<sequence length="170" mass="19345">MIRKELEGDEQKGRRKNPLEDLITAASAATRSDSSQAARTPSHLCTPAHNIPRTALVLLLRPVLRSYMGGEVRGVEAMWLHQATQSAKYSVDPYYDSKNQCKRSLKRNRNLNKKNLNMTGEEISVKGRCRQKVKRRKQKSDLVLIREVCSNTVKRSCETLVKSGIEHEKK</sequence>
<proteinExistence type="predicted"/>
<feature type="compositionally biased region" description="Basic and acidic residues" evidence="1">
    <location>
        <begin position="1"/>
        <end position="12"/>
    </location>
</feature>
<dbReference type="Proteomes" id="UP000250235">
    <property type="component" value="Unassembled WGS sequence"/>
</dbReference>
<reference evidence="2 3" key="1">
    <citation type="journal article" date="2015" name="Proc. Natl. Acad. Sci. U.S.A.">
        <title>The resurrection genome of Boea hygrometrica: A blueprint for survival of dehydration.</title>
        <authorList>
            <person name="Xiao L."/>
            <person name="Yang G."/>
            <person name="Zhang L."/>
            <person name="Yang X."/>
            <person name="Zhao S."/>
            <person name="Ji Z."/>
            <person name="Zhou Q."/>
            <person name="Hu M."/>
            <person name="Wang Y."/>
            <person name="Chen M."/>
            <person name="Xu Y."/>
            <person name="Jin H."/>
            <person name="Xiao X."/>
            <person name="Hu G."/>
            <person name="Bao F."/>
            <person name="Hu Y."/>
            <person name="Wan P."/>
            <person name="Li L."/>
            <person name="Deng X."/>
            <person name="Kuang T."/>
            <person name="Xiang C."/>
            <person name="Zhu J.K."/>
            <person name="Oliver M.J."/>
            <person name="He Y."/>
        </authorList>
    </citation>
    <scope>NUCLEOTIDE SEQUENCE [LARGE SCALE GENOMIC DNA]</scope>
    <source>
        <strain evidence="3">cv. XS01</strain>
    </source>
</reference>
<evidence type="ECO:0000313" key="2">
    <source>
        <dbReference type="EMBL" id="KZV15891.1"/>
    </source>
</evidence>
<accession>A0A2Z7A3N9</accession>
<evidence type="ECO:0000313" key="3">
    <source>
        <dbReference type="Proteomes" id="UP000250235"/>
    </source>
</evidence>
<name>A0A2Z7A3N9_9LAMI</name>
<gene>
    <name evidence="2" type="ORF">F511_14530</name>
</gene>
<keyword evidence="3" id="KW-1185">Reference proteome</keyword>
<feature type="region of interest" description="Disordered" evidence="1">
    <location>
        <begin position="1"/>
        <end position="20"/>
    </location>
</feature>
<dbReference type="AlphaFoldDB" id="A0A2Z7A3N9"/>
<dbReference type="EMBL" id="KV019599">
    <property type="protein sequence ID" value="KZV15891.1"/>
    <property type="molecule type" value="Genomic_DNA"/>
</dbReference>
<evidence type="ECO:0000256" key="1">
    <source>
        <dbReference type="SAM" id="MobiDB-lite"/>
    </source>
</evidence>